<evidence type="ECO:0000256" key="1">
    <source>
        <dbReference type="SAM" id="MobiDB-lite"/>
    </source>
</evidence>
<evidence type="ECO:0000313" key="4">
    <source>
        <dbReference type="Proteomes" id="UP000270673"/>
    </source>
</evidence>
<organism evidence="3 4">
    <name type="scientific">Butyricimonas faecalis</name>
    <dbReference type="NCBI Taxonomy" id="2093856"/>
    <lineage>
        <taxon>Bacteria</taxon>
        <taxon>Pseudomonadati</taxon>
        <taxon>Bacteroidota</taxon>
        <taxon>Bacteroidia</taxon>
        <taxon>Bacteroidales</taxon>
        <taxon>Odoribacteraceae</taxon>
        <taxon>Butyricimonas</taxon>
    </lineage>
</organism>
<dbReference type="Proteomes" id="UP000270673">
    <property type="component" value="Chromosome"/>
</dbReference>
<dbReference type="Pfam" id="PF14262">
    <property type="entry name" value="Cthe_2159"/>
    <property type="match status" value="2"/>
</dbReference>
<protein>
    <submittedName>
        <fullName evidence="3">Carbohydrate-binding domain-containing protein</fullName>
    </submittedName>
</protein>
<feature type="region of interest" description="Disordered" evidence="1">
    <location>
        <begin position="33"/>
        <end position="58"/>
    </location>
</feature>
<feature type="signal peptide" evidence="2">
    <location>
        <begin position="1"/>
        <end position="29"/>
    </location>
</feature>
<dbReference type="EMBL" id="CP032819">
    <property type="protein sequence ID" value="AZS30548.1"/>
    <property type="molecule type" value="Genomic_DNA"/>
</dbReference>
<keyword evidence="2" id="KW-0732">Signal</keyword>
<dbReference type="AlphaFoldDB" id="A0A3S9VVI4"/>
<accession>A0A3S9VVI4</accession>
<dbReference type="KEGG" id="buy:D8S85_13995"/>
<dbReference type="OrthoDB" id="6116667at2"/>
<reference evidence="3 4" key="1">
    <citation type="submission" date="2018-10" db="EMBL/GenBank/DDBJ databases">
        <title>Butyricimonas faecalis sp. nov., isolated from human faeces and emended description of the genus Butyricimonas.</title>
        <authorList>
            <person name="Le Roy T."/>
            <person name="Van der Smissen P."/>
            <person name="Paquot A."/>
            <person name="Delzenne N."/>
            <person name="Muccioli G."/>
            <person name="Collet J.-F."/>
            <person name="Cani P.D."/>
        </authorList>
    </citation>
    <scope>NUCLEOTIDE SEQUENCE [LARGE SCALE GENOMIC DNA]</scope>
    <source>
        <strain evidence="3 4">H184</strain>
    </source>
</reference>
<feature type="chain" id="PRO_5019033665" evidence="2">
    <location>
        <begin position="30"/>
        <end position="647"/>
    </location>
</feature>
<sequence length="647" mass="65986">MIMRYCMKRMSVLVTVVLTLALGTGILSCTGDNGFEEQEMTPEELPGGGNGSDDGDAPDFDPIITGWDGQKADDAAMDIVGTNEDIYWEANGFGGSKAVTVTVTYSGSSATVTTSDTSVEYYTDGAYVTIDMLTHSVKNVEIVVSGKSDDGQLKIYGEKKFKLTLSGVELTSSKGPAINDQCKKRAFVHLTEGTTNRLTDAATYSEEPRYLNGGSSASEDRKGCFFSEGNLIFSGTGVLEVKGNYKHGIVTDGYFYTRPGVTIAVTGAAKNAIHVKGDQDDGIGVYIAGGLIYANVSSTAGKGIKTDLDAEIVGGKLLLNTSGNATYDEDEKDTSSSACIKTDGSVIISGGTHTLKSTGTGGKGINADGEIRVSGGETTVTTTGGKYTYSSNLTSSPKGVKADGNITISGGKLNISVTGASDGSEGLESKATLTISGGEIYSYAYDDAINAASAINITGGKVYAYASNNDGIDSNGSLVISGGLVIGVGTSAPESGIDCDDSNSFKINGGTVISMGGTLQSNPSTSSTQRSVVYNGVSATKGTKICVLNSSGTPVLTFEFPRTMNGAAFFFSTPDIASGASYTLSSGGSLSDNTDAWNGWYGGGTWSGGSQVGTFTSNSVVTTIGSSSGPGGGGMPGGGGPGRPGGR</sequence>
<dbReference type="PROSITE" id="PS51257">
    <property type="entry name" value="PROKAR_LIPOPROTEIN"/>
    <property type="match status" value="1"/>
</dbReference>
<feature type="compositionally biased region" description="Gly residues" evidence="1">
    <location>
        <begin position="628"/>
        <end position="647"/>
    </location>
</feature>
<feature type="region of interest" description="Disordered" evidence="1">
    <location>
        <begin position="624"/>
        <end position="647"/>
    </location>
</feature>
<name>A0A3S9VVI4_9BACT</name>
<gene>
    <name evidence="3" type="ORF">D8S85_13995</name>
</gene>
<evidence type="ECO:0000256" key="2">
    <source>
        <dbReference type="SAM" id="SignalP"/>
    </source>
</evidence>
<dbReference type="InterPro" id="IPR025584">
    <property type="entry name" value="Cthe_2159"/>
</dbReference>
<proteinExistence type="predicted"/>
<evidence type="ECO:0000313" key="3">
    <source>
        <dbReference type="EMBL" id="AZS30548.1"/>
    </source>
</evidence>
<keyword evidence="4" id="KW-1185">Reference proteome</keyword>